<evidence type="ECO:0000256" key="3">
    <source>
        <dbReference type="PROSITE-ProRule" id="PRU00023"/>
    </source>
</evidence>
<evidence type="ECO:0000256" key="2">
    <source>
        <dbReference type="ARBA" id="ARBA00023043"/>
    </source>
</evidence>
<dbReference type="PANTHER" id="PTHR24123:SF33">
    <property type="entry name" value="PROTEIN HOS4"/>
    <property type="match status" value="1"/>
</dbReference>
<dbReference type="InterPro" id="IPR051165">
    <property type="entry name" value="Multifunctional_ANK_Repeat"/>
</dbReference>
<protein>
    <recommendedName>
        <fullName evidence="7">Ankyrin</fullName>
    </recommendedName>
</protein>
<evidence type="ECO:0000256" key="1">
    <source>
        <dbReference type="ARBA" id="ARBA00022737"/>
    </source>
</evidence>
<dbReference type="Proteomes" id="UP001140502">
    <property type="component" value="Unassembled WGS sequence"/>
</dbReference>
<organism evidence="5 6">
    <name type="scientific">Fusarium piperis</name>
    <dbReference type="NCBI Taxonomy" id="1435070"/>
    <lineage>
        <taxon>Eukaryota</taxon>
        <taxon>Fungi</taxon>
        <taxon>Dikarya</taxon>
        <taxon>Ascomycota</taxon>
        <taxon>Pezizomycotina</taxon>
        <taxon>Sordariomycetes</taxon>
        <taxon>Hypocreomycetidae</taxon>
        <taxon>Hypocreales</taxon>
        <taxon>Nectriaceae</taxon>
        <taxon>Fusarium</taxon>
        <taxon>Fusarium solani species complex</taxon>
    </lineage>
</organism>
<evidence type="ECO:0000256" key="4">
    <source>
        <dbReference type="SAM" id="MobiDB-lite"/>
    </source>
</evidence>
<keyword evidence="2 3" id="KW-0040">ANK repeat</keyword>
<dbReference type="PROSITE" id="PS50297">
    <property type="entry name" value="ANK_REP_REGION"/>
    <property type="match status" value="4"/>
</dbReference>
<feature type="region of interest" description="Disordered" evidence="4">
    <location>
        <begin position="375"/>
        <end position="401"/>
    </location>
</feature>
<comment type="caution">
    <text evidence="5">The sequence shown here is derived from an EMBL/GenBank/DDBJ whole genome shotgun (WGS) entry which is preliminary data.</text>
</comment>
<reference evidence="5" key="1">
    <citation type="submission" date="2022-10" db="EMBL/GenBank/DDBJ databases">
        <title>Tapping the CABI collections for fungal endophytes: first genome assemblies for Collariella, Neodidymelliopsis, Ascochyta clinopodiicola, Didymella pomorum, Didymosphaeria variabile, Neocosmospora piperis and Neocucurbitaria cava.</title>
        <authorList>
            <person name="Hill R."/>
        </authorList>
    </citation>
    <scope>NUCLEOTIDE SEQUENCE</scope>
    <source>
        <strain evidence="5">IMI 366586</strain>
    </source>
</reference>
<keyword evidence="6" id="KW-1185">Reference proteome</keyword>
<evidence type="ECO:0008006" key="7">
    <source>
        <dbReference type="Google" id="ProtNLM"/>
    </source>
</evidence>
<dbReference type="Gene3D" id="1.25.40.20">
    <property type="entry name" value="Ankyrin repeat-containing domain"/>
    <property type="match status" value="3"/>
</dbReference>
<feature type="repeat" description="ANK" evidence="3">
    <location>
        <begin position="478"/>
        <end position="510"/>
    </location>
</feature>
<dbReference type="SUPFAM" id="SSF48403">
    <property type="entry name" value="Ankyrin repeat"/>
    <property type="match status" value="2"/>
</dbReference>
<feature type="repeat" description="ANK" evidence="3">
    <location>
        <begin position="511"/>
        <end position="534"/>
    </location>
</feature>
<sequence length="707" mass="79505">MESFGLGSREDILLCMIPALSFQDLLPNRAILTLLPRVAPEHRWAETAQLYENLLDTTIRSDPPEQFCYSAVAATVNFLLVANEPCSDVWPPRGLKSELDIVTWKLKTKFRDIITQLLPIYRCQGRGDDLWSLFPEETFRKQANICHETGEALGISDDHKRIFKAIKSAKDEADRPENGDPYPIPTPIEFPKDMGKSSDIFGWKPIHYACSSESKAFWRRLPYSARLPDPEFRRALKVLNLFEQSPLHVAASMGNTTALRYLIRALEPVFGMEKEELDQALNMIDINGMTPLHWAAKSGSLGCVKLITRRQQSLTRTDIWGREALHVAIGSPRGVDDRVISQLLNTGSWSLKIDNTGWSPVHYLQNAIPNRVHETTPWENRFNDQPGTPRSDEASLDDGSESFGMGRYYDDDLSDGSECQEMAGCSEENIPDWVNAISSIVDMIDEAEPKGSADSTRQNELVVFERLALKMHDFRDENGHTFLHLAAEVTPVSTVEELIQRGYDVEARDSEGRTPLHTAIQAGNNDVAECLVDHHQADLLAKDYAKFSTLTFAIQMRFYDMIDRILDTDGDLNGQGENGGTALHYAVHIEDLECAMRLVERLVEKGCDPKIEDFEGRTALHEALAIGSDQTALYLLQPDNIHQRLEDYRDQTLLIDACYGGCHKSIPRILKQWPSIMSKVDPEFNAPPISWACASENKAAVKAFNGQ</sequence>
<dbReference type="InterPro" id="IPR002110">
    <property type="entry name" value="Ankyrin_rpt"/>
</dbReference>
<gene>
    <name evidence="5" type="ORF">N0V84_004852</name>
</gene>
<proteinExistence type="predicted"/>
<feature type="repeat" description="ANK" evidence="3">
    <location>
        <begin position="287"/>
        <end position="319"/>
    </location>
</feature>
<name>A0A9W8WF09_9HYPO</name>
<dbReference type="InterPro" id="IPR036770">
    <property type="entry name" value="Ankyrin_rpt-contain_sf"/>
</dbReference>
<dbReference type="AlphaFoldDB" id="A0A9W8WF09"/>
<feature type="repeat" description="ANK" evidence="3">
    <location>
        <begin position="578"/>
        <end position="614"/>
    </location>
</feature>
<dbReference type="Pfam" id="PF12796">
    <property type="entry name" value="Ank_2"/>
    <property type="match status" value="3"/>
</dbReference>
<accession>A0A9W8WF09</accession>
<dbReference type="PROSITE" id="PS50088">
    <property type="entry name" value="ANK_REPEAT"/>
    <property type="match status" value="4"/>
</dbReference>
<evidence type="ECO:0000313" key="6">
    <source>
        <dbReference type="Proteomes" id="UP001140502"/>
    </source>
</evidence>
<dbReference type="PANTHER" id="PTHR24123">
    <property type="entry name" value="ANKYRIN REPEAT-CONTAINING"/>
    <property type="match status" value="1"/>
</dbReference>
<dbReference type="SMART" id="SM00248">
    <property type="entry name" value="ANK"/>
    <property type="match status" value="8"/>
</dbReference>
<dbReference type="EMBL" id="JAPEUR010000083">
    <property type="protein sequence ID" value="KAJ4322381.1"/>
    <property type="molecule type" value="Genomic_DNA"/>
</dbReference>
<keyword evidence="1" id="KW-0677">Repeat</keyword>
<evidence type="ECO:0000313" key="5">
    <source>
        <dbReference type="EMBL" id="KAJ4322381.1"/>
    </source>
</evidence>
<dbReference type="OrthoDB" id="194358at2759"/>